<evidence type="ECO:0000256" key="5">
    <source>
        <dbReference type="SAM" id="MobiDB-lite"/>
    </source>
</evidence>
<dbReference type="Pfam" id="PF00200">
    <property type="entry name" value="Disintegrin"/>
    <property type="match status" value="1"/>
</dbReference>
<dbReference type="Gene3D" id="4.10.70.10">
    <property type="entry name" value="Disintegrin domain"/>
    <property type="match status" value="1"/>
</dbReference>
<keyword evidence="4" id="KW-0862">Zinc</keyword>
<dbReference type="GO" id="GO:0004222">
    <property type="term" value="F:metalloendopeptidase activity"/>
    <property type="evidence" value="ECO:0007669"/>
    <property type="project" value="InterPro"/>
</dbReference>
<organism evidence="10 11">
    <name type="scientific">Oleoguttula mirabilis</name>
    <dbReference type="NCBI Taxonomy" id="1507867"/>
    <lineage>
        <taxon>Eukaryota</taxon>
        <taxon>Fungi</taxon>
        <taxon>Dikarya</taxon>
        <taxon>Ascomycota</taxon>
        <taxon>Pezizomycotina</taxon>
        <taxon>Dothideomycetes</taxon>
        <taxon>Dothideomycetidae</taxon>
        <taxon>Mycosphaerellales</taxon>
        <taxon>Teratosphaeriaceae</taxon>
        <taxon>Oleoguttula</taxon>
    </lineage>
</organism>
<evidence type="ECO:0000256" key="2">
    <source>
        <dbReference type="ARBA" id="ARBA00056552"/>
    </source>
</evidence>
<dbReference type="InterPro" id="IPR001590">
    <property type="entry name" value="Peptidase_M12B"/>
</dbReference>
<feature type="compositionally biased region" description="Low complexity" evidence="5">
    <location>
        <begin position="784"/>
        <end position="807"/>
    </location>
</feature>
<dbReference type="PROSITE" id="PS50215">
    <property type="entry name" value="ADAM_MEPRO"/>
    <property type="match status" value="1"/>
</dbReference>
<dbReference type="SMART" id="SM00050">
    <property type="entry name" value="DISIN"/>
    <property type="match status" value="1"/>
</dbReference>
<feature type="domain" description="Peptidase M12B" evidence="9">
    <location>
        <begin position="281"/>
        <end position="509"/>
    </location>
</feature>
<evidence type="ECO:0000259" key="8">
    <source>
        <dbReference type="PROSITE" id="PS50214"/>
    </source>
</evidence>
<dbReference type="Pfam" id="PF13688">
    <property type="entry name" value="Reprolysin_5"/>
    <property type="match status" value="1"/>
</dbReference>
<feature type="region of interest" description="Disordered" evidence="5">
    <location>
        <begin position="754"/>
        <end position="841"/>
    </location>
</feature>
<dbReference type="InterPro" id="IPR024079">
    <property type="entry name" value="MetalloPept_cat_dom_sf"/>
</dbReference>
<dbReference type="InterPro" id="IPR001762">
    <property type="entry name" value="Disintegrin_dom"/>
</dbReference>
<evidence type="ECO:0000256" key="3">
    <source>
        <dbReference type="ARBA" id="ARBA00074021"/>
    </source>
</evidence>
<keyword evidence="4" id="KW-0479">Metal-binding</keyword>
<feature type="binding site" evidence="4">
    <location>
        <position position="456"/>
    </location>
    <ligand>
        <name>Zn(2+)</name>
        <dbReference type="ChEBI" id="CHEBI:29105"/>
        <note>catalytic</note>
    </ligand>
</feature>
<feature type="chain" id="PRO_5043698568" description="Disintegrin and metalloproteinase domain-containing protein B" evidence="7">
    <location>
        <begin position="23"/>
        <end position="841"/>
    </location>
</feature>
<reference evidence="10 11" key="1">
    <citation type="submission" date="2021-11" db="EMBL/GenBank/DDBJ databases">
        <title>Black yeast isolated from Biological Soil Crust.</title>
        <authorList>
            <person name="Kurbessoian T."/>
        </authorList>
    </citation>
    <scope>NUCLEOTIDE SEQUENCE [LARGE SCALE GENOMIC DNA]</scope>
    <source>
        <strain evidence="10 11">CCFEE 5522</strain>
    </source>
</reference>
<dbReference type="EMBL" id="JAVFHQ010000009">
    <property type="protein sequence ID" value="KAK4547943.1"/>
    <property type="molecule type" value="Genomic_DNA"/>
</dbReference>
<evidence type="ECO:0000313" key="10">
    <source>
        <dbReference type="EMBL" id="KAK4547943.1"/>
    </source>
</evidence>
<dbReference type="SUPFAM" id="SSF57552">
    <property type="entry name" value="Blood coagulation inhibitor (disintegrin)"/>
    <property type="match status" value="1"/>
</dbReference>
<dbReference type="GO" id="GO:0046872">
    <property type="term" value="F:metal ion binding"/>
    <property type="evidence" value="ECO:0007669"/>
    <property type="project" value="UniProtKB-KW"/>
</dbReference>
<protein>
    <recommendedName>
        <fullName evidence="3">Disintegrin and metalloproteinase domain-containing protein B</fullName>
    </recommendedName>
</protein>
<feature type="binding site" evidence="4">
    <location>
        <position position="450"/>
    </location>
    <ligand>
        <name>Zn(2+)</name>
        <dbReference type="ChEBI" id="CHEBI:29105"/>
        <note>catalytic</note>
    </ligand>
</feature>
<proteinExistence type="predicted"/>
<feature type="active site" evidence="4">
    <location>
        <position position="447"/>
    </location>
</feature>
<keyword evidence="7" id="KW-0732">Signal</keyword>
<comment type="caution">
    <text evidence="10">The sequence shown here is derived from an EMBL/GenBank/DDBJ whole genome shotgun (WGS) entry which is preliminary data.</text>
</comment>
<evidence type="ECO:0000256" key="6">
    <source>
        <dbReference type="SAM" id="Phobius"/>
    </source>
</evidence>
<evidence type="ECO:0000256" key="1">
    <source>
        <dbReference type="ARBA" id="ARBA00023157"/>
    </source>
</evidence>
<dbReference type="PROSITE" id="PS50214">
    <property type="entry name" value="DISINTEGRIN_2"/>
    <property type="match status" value="1"/>
</dbReference>
<name>A0AAV9JSH3_9PEZI</name>
<dbReference type="Proteomes" id="UP001324427">
    <property type="component" value="Unassembled WGS sequence"/>
</dbReference>
<feature type="signal peptide" evidence="7">
    <location>
        <begin position="1"/>
        <end position="22"/>
    </location>
</feature>
<dbReference type="PANTHER" id="PTHR11905">
    <property type="entry name" value="ADAM A DISINTEGRIN AND METALLOPROTEASE DOMAIN"/>
    <property type="match status" value="1"/>
</dbReference>
<dbReference type="AlphaFoldDB" id="A0AAV9JSH3"/>
<dbReference type="GO" id="GO:0006508">
    <property type="term" value="P:proteolysis"/>
    <property type="evidence" value="ECO:0007669"/>
    <property type="project" value="InterPro"/>
</dbReference>
<keyword evidence="6" id="KW-0472">Membrane</keyword>
<comment type="caution">
    <text evidence="4">Lacks conserved residue(s) required for the propagation of feature annotation.</text>
</comment>
<accession>A0AAV9JSH3</accession>
<dbReference type="Gene3D" id="3.40.390.10">
    <property type="entry name" value="Collagenase (Catalytic Domain)"/>
    <property type="match status" value="1"/>
</dbReference>
<dbReference type="InterPro" id="IPR034028">
    <property type="entry name" value="ZnMc_ADAM_fungal"/>
</dbReference>
<feature type="binding site" evidence="4">
    <location>
        <position position="446"/>
    </location>
    <ligand>
        <name>Zn(2+)</name>
        <dbReference type="ChEBI" id="CHEBI:29105"/>
        <note>catalytic</note>
    </ligand>
</feature>
<evidence type="ECO:0000259" key="9">
    <source>
        <dbReference type="PROSITE" id="PS50215"/>
    </source>
</evidence>
<evidence type="ECO:0000256" key="7">
    <source>
        <dbReference type="SAM" id="SignalP"/>
    </source>
</evidence>
<dbReference type="CDD" id="cd04271">
    <property type="entry name" value="ZnMc_ADAM_fungal"/>
    <property type="match status" value="1"/>
</dbReference>
<keyword evidence="6" id="KW-0812">Transmembrane</keyword>
<evidence type="ECO:0000256" key="4">
    <source>
        <dbReference type="PROSITE-ProRule" id="PRU00276"/>
    </source>
</evidence>
<keyword evidence="11" id="KW-1185">Reference proteome</keyword>
<gene>
    <name evidence="10" type="ORF">LTR36_010662</name>
</gene>
<keyword evidence="1" id="KW-1015">Disulfide bond</keyword>
<comment type="function">
    <text evidence="2">Probable zinc protease.</text>
</comment>
<feature type="compositionally biased region" description="Gly residues" evidence="5">
    <location>
        <begin position="768"/>
        <end position="783"/>
    </location>
</feature>
<dbReference type="PANTHER" id="PTHR11905:SF159">
    <property type="entry name" value="ADAM METALLOPROTEASE"/>
    <property type="match status" value="1"/>
</dbReference>
<dbReference type="SUPFAM" id="SSF55486">
    <property type="entry name" value="Metalloproteases ('zincins'), catalytic domain"/>
    <property type="match status" value="1"/>
</dbReference>
<evidence type="ECO:0000313" key="11">
    <source>
        <dbReference type="Proteomes" id="UP001324427"/>
    </source>
</evidence>
<feature type="domain" description="Disintegrin" evidence="8">
    <location>
        <begin position="534"/>
        <end position="623"/>
    </location>
</feature>
<sequence>MRGLPFQLLSLAVTIVSPLVYASSSIRNPISAHSAIQNATIHTHNHRITALSAFELSFNIRDDLHVKFSLEPNHDILADDATVAYLAPDGTISRKESIDRLGHKVFKGTAWIQRPSIGQSKWQSVGWARVMVTRDGAVPHFEGAFAVEHDHHHIQSSRNYMRTRHPLDPEAVEAVDGQEYMVVWRDSDILPSAAQLKHQDLRRSVQDDDVPSCQADVLSFNTQPDHPVYLGMSKRDTKSFGSMDFAHLFGKRQIDSTTSGNSGGVNLVSTIGNSAGCPTTRKVALVGVATDCTYTSSFNSTESVRENVISQMNTASALYESTFNISLGLQNLTVSDASCPGTPAQATEWNQACSDSVEIQDRLNYFSAWRGTQADSNALWTLLSTCNTGSAVGLAWLGQACVNTAITANTSTTGNGASTGSGTETVAGANVVVRTAGASEWQIIAHETGHTFGAVHDCTSTTCADANTVNSQQCCPLSSTTCDAGEKYIMNPSTSQGITNFSPCSIGNICSAIGKNSVKTTCLTDNKEITTISGQQCGNGIVEAGEDCDCGGTEGCGDDSCCEPSTCKFKTGAVCDDSNEDCCKGCQLATNGTICRASTGLCDPQETCSGTSAACPADVTAPDGNSCGSGGLECASGQCTSRDQQCKTVMGSYTQGNDTYACDSSGCTISCASPEFGTGVCYGLQQNFLDGTGCGGGGKCANGQCKGASTAGEVKSWIDDHKALVIGICAAVGALLLFAILGCCTRNCRRRRVSRKQTPSPPVPPPGGWQGWNGGGGGGGGRGQRPQMEQQQQQQAAYYQQPQHPSQGWFDQGSNNRGGGGIPPVPPPAYAPRSHASVRYA</sequence>
<keyword evidence="6" id="KW-1133">Transmembrane helix</keyword>
<feature type="transmembrane region" description="Helical" evidence="6">
    <location>
        <begin position="723"/>
        <end position="745"/>
    </location>
</feature>
<dbReference type="InterPro" id="IPR036436">
    <property type="entry name" value="Disintegrin_dom_sf"/>
</dbReference>
<dbReference type="FunFam" id="4.10.70.10:FF:000003">
    <property type="entry name" value="Disintegrin and metalloproteinase domain-containing protein 17"/>
    <property type="match status" value="1"/>
</dbReference>